<dbReference type="InterPro" id="IPR006194">
    <property type="entry name" value="Gly-tRNA-synth_heterodimer"/>
</dbReference>
<comment type="catalytic activity">
    <reaction evidence="7 8">
        <text>tRNA(Gly) + glycine + ATP = glycyl-tRNA(Gly) + AMP + diphosphate</text>
        <dbReference type="Rhea" id="RHEA:16013"/>
        <dbReference type="Rhea" id="RHEA-COMP:9664"/>
        <dbReference type="Rhea" id="RHEA-COMP:9683"/>
        <dbReference type="ChEBI" id="CHEBI:30616"/>
        <dbReference type="ChEBI" id="CHEBI:33019"/>
        <dbReference type="ChEBI" id="CHEBI:57305"/>
        <dbReference type="ChEBI" id="CHEBI:78442"/>
        <dbReference type="ChEBI" id="CHEBI:78522"/>
        <dbReference type="ChEBI" id="CHEBI:456215"/>
        <dbReference type="EC" id="6.1.1.14"/>
    </reaction>
</comment>
<sequence length="742" mass="82100">MMFDDSFPKPTHALDHAALFEVGCEELPAGLLPGIREALFAGAKNLRKEFRLGDGDVRVYATPQRLIVFLLDLPERQEARVERVMGPPARLAGTLPDHPSPQAAGFAKNQSVSLSSLFFLETPKGSYLAVDRSLPVFSTKEVLPELFSRLLKELPLSRSMRWGEGAGPFLRPILWILALFGEDVVPVGVCGQNSGNQTRTPRSMGFLEQTVHHVSHYAGLISDWPLTVDTGLKKKMICQEIDTTVRMESDSGLLPHGAVWVYDEELLVEVADLVEQFRAVVGTFPSGFLELPQELIQTVLRVHQRYFILKDKSGNTLPNFVCVAGNPRANLHVIRSGYEKVVRARLEDAQYYFDRDRKRSLSDFSRDLSGLNLFPGSGTYLDHARATRDLSDWFLDHVIDETGLSRADLSRMLGRISPVYKADLATGLVREFTELQGVIGGHYWKWENRDLIVKQDSESEKILLEARAIAEHYHPRFSGDSLPESLLGRILAASDKYLYLVAAFKAGLSPSGSEDPYAVRRAGTGLIAIVADSGWSLSVNDLALRSAGVFGENDCYLPLLNFFLERLENLLGKDAPILLVRAALVSPSEPIALSCRRLSFQKTILSDPSLPVLVTLYSRIANILDKGGRQPQDIRPELLVEPAETFLWDQVVSLGLSGQGGWSLLGEAGEFDEIWRRSLLLVDPVTKFFESVLVNAPEETLRANRLALLGTILSGLEILGKLSFLTQLLLPSQEGAGESKSG</sequence>
<evidence type="ECO:0000256" key="5">
    <source>
        <dbReference type="ARBA" id="ARBA00022917"/>
    </source>
</evidence>
<keyword evidence="3 8" id="KW-0547">Nucleotide-binding</keyword>
<reference evidence="10" key="2">
    <citation type="submission" date="2012-03" db="EMBL/GenBank/DDBJ databases">
        <title>The complete genome sequence of the pioneer microbe on fresh volcanic deposit, Leptospirillum ferrooxidans strain C2-3.</title>
        <authorList>
            <person name="Fujimura R."/>
            <person name="Sato Y."/>
            <person name="Nishizawa T."/>
            <person name="Nanba K."/>
            <person name="Oshima K."/>
            <person name="Hattori M."/>
            <person name="Kamijo T."/>
            <person name="Ohta H."/>
        </authorList>
    </citation>
    <scope>NUCLEOTIDE SEQUENCE [LARGE SCALE GENOMIC DNA]</scope>
    <source>
        <strain evidence="10">C2-3</strain>
    </source>
</reference>
<dbReference type="PROSITE" id="PS50861">
    <property type="entry name" value="AA_TRNA_LIGASE_II_GLYAB"/>
    <property type="match status" value="1"/>
</dbReference>
<dbReference type="OrthoDB" id="9775440at2"/>
<name>I0IN32_LEPFC</name>
<comment type="similarity">
    <text evidence="1 8">Belongs to the class-II aminoacyl-tRNA synthetase family.</text>
</comment>
<dbReference type="HAMAP" id="MF_00255">
    <property type="entry name" value="Gly_tRNA_synth_beta"/>
    <property type="match status" value="1"/>
</dbReference>
<evidence type="ECO:0000256" key="6">
    <source>
        <dbReference type="ARBA" id="ARBA00023146"/>
    </source>
</evidence>
<evidence type="ECO:0000256" key="7">
    <source>
        <dbReference type="ARBA" id="ARBA00047937"/>
    </source>
</evidence>
<protein>
    <recommendedName>
        <fullName evidence="8">Glycine--tRNA ligase beta subunit</fullName>
        <ecNumber evidence="8">6.1.1.14</ecNumber>
    </recommendedName>
    <alternativeName>
        <fullName evidence="8">Glycyl-tRNA synthetase beta subunit</fullName>
        <shortName evidence="8">GlyRS</shortName>
    </alternativeName>
</protein>
<proteinExistence type="inferred from homology"/>
<evidence type="ECO:0000313" key="9">
    <source>
        <dbReference type="EMBL" id="BAM06681.1"/>
    </source>
</evidence>
<dbReference type="GO" id="GO:0005524">
    <property type="term" value="F:ATP binding"/>
    <property type="evidence" value="ECO:0007669"/>
    <property type="project" value="UniProtKB-UniRule"/>
</dbReference>
<dbReference type="EC" id="6.1.1.14" evidence="8"/>
<evidence type="ECO:0000256" key="8">
    <source>
        <dbReference type="HAMAP-Rule" id="MF_00255"/>
    </source>
</evidence>
<comment type="subcellular location">
    <subcellularLocation>
        <location evidence="8">Cytoplasm</location>
    </subcellularLocation>
</comment>
<keyword evidence="5 8" id="KW-0648">Protein biosynthesis</keyword>
<keyword evidence="10" id="KW-1185">Reference proteome</keyword>
<dbReference type="Pfam" id="PF02092">
    <property type="entry name" value="tRNA_synt_2f"/>
    <property type="match status" value="1"/>
</dbReference>
<evidence type="ECO:0000256" key="2">
    <source>
        <dbReference type="ARBA" id="ARBA00022598"/>
    </source>
</evidence>
<dbReference type="AlphaFoldDB" id="I0IN32"/>
<dbReference type="STRING" id="1162668.LFE_0977"/>
<dbReference type="GO" id="GO:0004820">
    <property type="term" value="F:glycine-tRNA ligase activity"/>
    <property type="evidence" value="ECO:0007669"/>
    <property type="project" value="UniProtKB-UniRule"/>
</dbReference>
<dbReference type="PRINTS" id="PR01045">
    <property type="entry name" value="TRNASYNTHGB"/>
</dbReference>
<dbReference type="PANTHER" id="PTHR30075:SF2">
    <property type="entry name" value="GLYCINE--TRNA LIGASE, CHLOROPLASTIC_MITOCHONDRIAL 2"/>
    <property type="match status" value="1"/>
</dbReference>
<accession>I0IN32</accession>
<comment type="subunit">
    <text evidence="8">Tetramer of two alpha and two beta subunits.</text>
</comment>
<dbReference type="HOGENOM" id="CLU_007220_2_2_0"/>
<evidence type="ECO:0000313" key="10">
    <source>
        <dbReference type="Proteomes" id="UP000007382"/>
    </source>
</evidence>
<dbReference type="KEGG" id="lfc:LFE_0977"/>
<dbReference type="PATRIC" id="fig|1162668.3.peg.1128"/>
<keyword evidence="4 8" id="KW-0067">ATP-binding</keyword>
<keyword evidence="6 8" id="KW-0030">Aminoacyl-tRNA synthetase</keyword>
<dbReference type="PANTHER" id="PTHR30075">
    <property type="entry name" value="GLYCYL-TRNA SYNTHETASE"/>
    <property type="match status" value="1"/>
</dbReference>
<dbReference type="InterPro" id="IPR015944">
    <property type="entry name" value="Gly-tRNA-synth_bsu"/>
</dbReference>
<dbReference type="eggNOG" id="COG0751">
    <property type="taxonomic scope" value="Bacteria"/>
</dbReference>
<gene>
    <name evidence="8" type="primary">glyS</name>
    <name evidence="9" type="ordered locus">LFE_0977</name>
</gene>
<evidence type="ECO:0000256" key="1">
    <source>
        <dbReference type="ARBA" id="ARBA00008226"/>
    </source>
</evidence>
<dbReference type="EMBL" id="AP012342">
    <property type="protein sequence ID" value="BAM06681.1"/>
    <property type="molecule type" value="Genomic_DNA"/>
</dbReference>
<organism evidence="9 10">
    <name type="scientific">Leptospirillum ferrooxidans (strain C2-3)</name>
    <dbReference type="NCBI Taxonomy" id="1162668"/>
    <lineage>
        <taxon>Bacteria</taxon>
        <taxon>Pseudomonadati</taxon>
        <taxon>Nitrospirota</taxon>
        <taxon>Nitrospiria</taxon>
        <taxon>Nitrospirales</taxon>
        <taxon>Nitrospiraceae</taxon>
        <taxon>Leptospirillum</taxon>
    </lineage>
</organism>
<keyword evidence="2 8" id="KW-0436">Ligase</keyword>
<dbReference type="GO" id="GO:0006426">
    <property type="term" value="P:glycyl-tRNA aminoacylation"/>
    <property type="evidence" value="ECO:0007669"/>
    <property type="project" value="UniProtKB-UniRule"/>
</dbReference>
<dbReference type="Proteomes" id="UP000007382">
    <property type="component" value="Chromosome"/>
</dbReference>
<dbReference type="NCBIfam" id="TIGR00211">
    <property type="entry name" value="glyS"/>
    <property type="match status" value="1"/>
</dbReference>
<evidence type="ECO:0000256" key="4">
    <source>
        <dbReference type="ARBA" id="ARBA00022840"/>
    </source>
</evidence>
<dbReference type="RefSeq" id="WP_014449172.1">
    <property type="nucleotide sequence ID" value="NC_017094.1"/>
</dbReference>
<evidence type="ECO:0000256" key="3">
    <source>
        <dbReference type="ARBA" id="ARBA00022741"/>
    </source>
</evidence>
<keyword evidence="8" id="KW-0963">Cytoplasm</keyword>
<reference evidence="9 10" key="1">
    <citation type="journal article" date="2012" name="J. Bacteriol.">
        <title>Complete Genome Sequence of Leptospirillum ferrooxidans Strain C2-3, Isolated from a Fresh Volcanic Ash Deposit on the Island of Miyake, Japan.</title>
        <authorList>
            <person name="Fujimura R."/>
            <person name="Sato Y."/>
            <person name="Nishizawa T."/>
            <person name="Oshima K."/>
            <person name="Kim S.-W."/>
            <person name="Hattori M."/>
            <person name="Kamijo T."/>
            <person name="Ohta H."/>
        </authorList>
    </citation>
    <scope>NUCLEOTIDE SEQUENCE [LARGE SCALE GENOMIC DNA]</scope>
    <source>
        <strain evidence="9 10">C2-3</strain>
    </source>
</reference>
<dbReference type="GO" id="GO:0005829">
    <property type="term" value="C:cytosol"/>
    <property type="evidence" value="ECO:0007669"/>
    <property type="project" value="TreeGrafter"/>
</dbReference>